<evidence type="ECO:0000313" key="2">
    <source>
        <dbReference type="Proteomes" id="UP000298652"/>
    </source>
</evidence>
<accession>A0A4U6UW53</accession>
<dbReference type="AlphaFoldDB" id="A0A4U6UW53"/>
<reference evidence="1" key="1">
    <citation type="submission" date="2019-03" db="EMBL/GenBank/DDBJ databases">
        <title>WGS assembly of Setaria viridis.</title>
        <authorList>
            <person name="Huang P."/>
            <person name="Jenkins J."/>
            <person name="Grimwood J."/>
            <person name="Barry K."/>
            <person name="Healey A."/>
            <person name="Mamidi S."/>
            <person name="Sreedasyam A."/>
            <person name="Shu S."/>
            <person name="Feldman M."/>
            <person name="Wu J."/>
            <person name="Yu Y."/>
            <person name="Chen C."/>
            <person name="Johnson J."/>
            <person name="Rokhsar D."/>
            <person name="Baxter I."/>
            <person name="Schmutz J."/>
            <person name="Brutnell T."/>
            <person name="Kellogg E."/>
        </authorList>
    </citation>
    <scope>NUCLEOTIDE SEQUENCE [LARGE SCALE GENOMIC DNA]</scope>
</reference>
<protein>
    <submittedName>
        <fullName evidence="1">Uncharacterized protein</fullName>
    </submittedName>
</protein>
<dbReference type="Proteomes" id="UP000298652">
    <property type="component" value="Chromosome 4"/>
</dbReference>
<name>A0A4U6UW53_SETVI</name>
<keyword evidence="2" id="KW-1185">Reference proteome</keyword>
<dbReference type="EMBL" id="CM016555">
    <property type="protein sequence ID" value="TKW20850.1"/>
    <property type="molecule type" value="Genomic_DNA"/>
</dbReference>
<evidence type="ECO:0000313" key="1">
    <source>
        <dbReference type="EMBL" id="TKW20850.1"/>
    </source>
</evidence>
<dbReference type="Gramene" id="TKW20850">
    <property type="protein sequence ID" value="TKW20850"/>
    <property type="gene ID" value="SEVIR_4G116701v2"/>
</dbReference>
<gene>
    <name evidence="1" type="ORF">SEVIR_4G116701v2</name>
</gene>
<organism evidence="1 2">
    <name type="scientific">Setaria viridis</name>
    <name type="common">Green bristlegrass</name>
    <name type="synonym">Setaria italica subsp. viridis</name>
    <dbReference type="NCBI Taxonomy" id="4556"/>
    <lineage>
        <taxon>Eukaryota</taxon>
        <taxon>Viridiplantae</taxon>
        <taxon>Streptophyta</taxon>
        <taxon>Embryophyta</taxon>
        <taxon>Tracheophyta</taxon>
        <taxon>Spermatophyta</taxon>
        <taxon>Magnoliopsida</taxon>
        <taxon>Liliopsida</taxon>
        <taxon>Poales</taxon>
        <taxon>Poaceae</taxon>
        <taxon>PACMAD clade</taxon>
        <taxon>Panicoideae</taxon>
        <taxon>Panicodae</taxon>
        <taxon>Paniceae</taxon>
        <taxon>Cenchrinae</taxon>
        <taxon>Setaria</taxon>
    </lineage>
</organism>
<proteinExistence type="predicted"/>
<sequence>MDRWLRAASSHSLARPPHLRMVMSDAERRATMLPVQRCKSTLLQACKYQRPNAHRLLSRPTTPQQKPCALLAGMANRFGLEHDGC</sequence>